<accession>F9WB02</accession>
<protein>
    <submittedName>
        <fullName evidence="2">WGS project CAEQ00000000 data, annotated contig 2041</fullName>
    </submittedName>
    <submittedName>
        <fullName evidence="3">WGS project CAEQ00000000 data, annotated contig 793</fullName>
    </submittedName>
</protein>
<reference evidence="2 4" key="2">
    <citation type="journal article" date="2012" name="Proc. Natl. Acad. Sci. U.S.A.">
        <title>Antigenic diversity is generated by distinct evolutionary mechanisms in African trypanosome species.</title>
        <authorList>
            <person name="Jackson A.P."/>
            <person name="Berry A."/>
            <person name="Aslett M."/>
            <person name="Allison H.C."/>
            <person name="Burton P."/>
            <person name="Vavrova-Anderson J."/>
            <person name="Brown R."/>
            <person name="Browne H."/>
            <person name="Corton N."/>
            <person name="Hauser H."/>
            <person name="Gamble J."/>
            <person name="Gilderthorp R."/>
            <person name="Marcello L."/>
            <person name="McQuillan J."/>
            <person name="Otto T.D."/>
            <person name="Quail M.A."/>
            <person name="Sanders M.J."/>
            <person name="van Tonder A."/>
            <person name="Ginger M.L."/>
            <person name="Field M.C."/>
            <person name="Barry J.D."/>
            <person name="Hertz-Fowler C."/>
            <person name="Berriman M."/>
        </authorList>
    </citation>
    <scope>NUCLEOTIDE SEQUENCE [LARGE SCALE GENOMIC DNA]</scope>
    <source>
        <strain evidence="2 4">IL3000</strain>
    </source>
</reference>
<dbReference type="VEuPathDB" id="TriTrypDB:TcIL3000_0_50440"/>
<dbReference type="VEuPathDB" id="TriTrypDB:TcIL3000_0_19730"/>
<evidence type="ECO:0000256" key="1">
    <source>
        <dbReference type="SAM" id="MobiDB-lite"/>
    </source>
</evidence>
<evidence type="ECO:0000313" key="3">
    <source>
        <dbReference type="EMBL" id="CCD17124.1"/>
    </source>
</evidence>
<feature type="region of interest" description="Disordered" evidence="1">
    <location>
        <begin position="72"/>
        <end position="115"/>
    </location>
</feature>
<dbReference type="EMBL" id="CAEQ01001509">
    <property type="protein sequence ID" value="CCD14428.1"/>
    <property type="molecule type" value="Genomic_DNA"/>
</dbReference>
<reference evidence="4" key="1">
    <citation type="submission" date="2011-07" db="EMBL/GenBank/DDBJ databases">
        <title>Divergent evolution of antigenic variation in African trypanosomes.</title>
        <authorList>
            <person name="Jackson A.P."/>
            <person name="Berry A."/>
            <person name="Allison H.C."/>
            <person name="Burton P."/>
            <person name="Anderson J."/>
            <person name="Aslett M."/>
            <person name="Brown R."/>
            <person name="Corton N."/>
            <person name="Harris D."/>
            <person name="Hauser H."/>
            <person name="Gamble J."/>
            <person name="Gilderthorp R."/>
            <person name="McQuillan J."/>
            <person name="Quail M.A."/>
            <person name="Sanders M."/>
            <person name="Van Tonder A."/>
            <person name="Ginger M.L."/>
            <person name="Donelson J.E."/>
            <person name="Field M.C."/>
            <person name="Barry J.D."/>
            <person name="Berriman M."/>
            <person name="Hertz-Fowler C."/>
        </authorList>
    </citation>
    <scope>NUCLEOTIDE SEQUENCE [LARGE SCALE GENOMIC DNA]</scope>
    <source>
        <strain evidence="4">IL3000</strain>
    </source>
</reference>
<evidence type="ECO:0000313" key="4">
    <source>
        <dbReference type="Proteomes" id="UP000000702"/>
    </source>
</evidence>
<sequence>MIRALHRGCQPSRGSAKDMRQMLGRLHDNTIKVVRCFVGGGIITLCDWTPRGASTLLDHVPRGILDEVVREAHKHPRSPITSRTTSVQRRNEASDKFTHQITSTPSTQRQPGGTRGIELKEIPRKAFKSWEDACLVDLLTQEYGKTYGACDPNATLAASLEDPSHYIEEDAELEEVVEKFPEKLNHLKGFIFRDVTFLRAVGITTRGQ</sequence>
<feature type="compositionally biased region" description="Polar residues" evidence="1">
    <location>
        <begin position="79"/>
        <end position="88"/>
    </location>
</feature>
<gene>
    <name evidence="3" type="ORF">TCIL3000_0_19730</name>
    <name evidence="2" type="ORF">TCIL3000_0_50440</name>
</gene>
<dbReference type="AlphaFoldDB" id="F9WB02"/>
<evidence type="ECO:0000313" key="2">
    <source>
        <dbReference type="EMBL" id="CCD14428.1"/>
    </source>
</evidence>
<dbReference type="Proteomes" id="UP000000702">
    <property type="component" value="Unassembled WGS sequence"/>
</dbReference>
<comment type="caution">
    <text evidence="2">The sequence shown here is derived from an EMBL/GenBank/DDBJ whole genome shotgun (WGS) entry which is preliminary data.</text>
</comment>
<name>F9WB02_TRYCI</name>
<proteinExistence type="predicted"/>
<feature type="compositionally biased region" description="Basic and acidic residues" evidence="1">
    <location>
        <begin position="89"/>
        <end position="98"/>
    </location>
</feature>
<feature type="compositionally biased region" description="Polar residues" evidence="1">
    <location>
        <begin position="99"/>
        <end position="111"/>
    </location>
</feature>
<keyword evidence="4" id="KW-1185">Reference proteome</keyword>
<organism evidence="2 4">
    <name type="scientific">Trypanosoma congolense (strain IL3000)</name>
    <dbReference type="NCBI Taxonomy" id="1068625"/>
    <lineage>
        <taxon>Eukaryota</taxon>
        <taxon>Discoba</taxon>
        <taxon>Euglenozoa</taxon>
        <taxon>Kinetoplastea</taxon>
        <taxon>Metakinetoplastina</taxon>
        <taxon>Trypanosomatida</taxon>
        <taxon>Trypanosomatidae</taxon>
        <taxon>Trypanosoma</taxon>
        <taxon>Nannomonas</taxon>
    </lineage>
</organism>
<dbReference type="EMBL" id="CAEQ01002595">
    <property type="protein sequence ID" value="CCD17124.1"/>
    <property type="molecule type" value="Genomic_DNA"/>
</dbReference>